<gene>
    <name evidence="2" type="ORF">WMY93_008155</name>
</gene>
<dbReference type="PANTHER" id="PTHR11505">
    <property type="entry name" value="L1 TRANSPOSABLE ELEMENT-RELATED"/>
    <property type="match status" value="1"/>
</dbReference>
<protein>
    <recommendedName>
        <fullName evidence="4">L1 transposable element RRM domain-containing protein</fullName>
    </recommendedName>
</protein>
<reference evidence="3" key="1">
    <citation type="submission" date="2024-04" db="EMBL/GenBank/DDBJ databases">
        <title>Salinicola lusitanus LLJ914,a marine bacterium isolated from the Okinawa Trough.</title>
        <authorList>
            <person name="Li J."/>
        </authorList>
    </citation>
    <scope>NUCLEOTIDE SEQUENCE [LARGE SCALE GENOMIC DNA]</scope>
</reference>
<dbReference type="Gene3D" id="3.30.70.1820">
    <property type="entry name" value="L1 transposable element, RRM domain"/>
    <property type="match status" value="1"/>
</dbReference>
<feature type="coiled-coil region" evidence="1">
    <location>
        <begin position="30"/>
        <end position="106"/>
    </location>
</feature>
<keyword evidence="1" id="KW-0175">Coiled coil</keyword>
<comment type="caution">
    <text evidence="2">The sequence shown here is derived from an EMBL/GenBank/DDBJ whole genome shotgun (WGS) entry which is preliminary data.</text>
</comment>
<name>A0AAW0PP15_9GOBI</name>
<dbReference type="AlphaFoldDB" id="A0AAW0PP15"/>
<evidence type="ECO:0008006" key="4">
    <source>
        <dbReference type="Google" id="ProtNLM"/>
    </source>
</evidence>
<accession>A0AAW0PP15</accession>
<sequence>MPKIPKKDEQEKEDSASVSAFTAVLTTKLAETKSELLAEIKDTYAKYEARLVTVQATVDDHAERLDHLERSANATTTEIAEIQATLADVAADNARLKARLLDLEGRNRRNNVRIVGLPESIEDASPTAFFSQLLVEGHRSLAAKPRPTERPRHVLICFHRFQTRELVVRAARRLRGKLNYKGSPIHIFEDYCPEVLEQRNRYREIMRRLYELGFKPALRYPAKLSIVLEDGLSLSP</sequence>
<dbReference type="InterPro" id="IPR042566">
    <property type="entry name" value="L1_C"/>
</dbReference>
<evidence type="ECO:0000313" key="2">
    <source>
        <dbReference type="EMBL" id="KAK7925845.1"/>
    </source>
</evidence>
<evidence type="ECO:0000313" key="3">
    <source>
        <dbReference type="Proteomes" id="UP001460270"/>
    </source>
</evidence>
<dbReference type="EMBL" id="JBBPFD010000005">
    <property type="protein sequence ID" value="KAK7925845.1"/>
    <property type="molecule type" value="Genomic_DNA"/>
</dbReference>
<dbReference type="Gene3D" id="3.30.250.20">
    <property type="entry name" value="L1 transposable element, C-terminal domain"/>
    <property type="match status" value="1"/>
</dbReference>
<dbReference type="Proteomes" id="UP001460270">
    <property type="component" value="Unassembled WGS sequence"/>
</dbReference>
<keyword evidence="3" id="KW-1185">Reference proteome</keyword>
<evidence type="ECO:0000256" key="1">
    <source>
        <dbReference type="SAM" id="Coils"/>
    </source>
</evidence>
<proteinExistence type="predicted"/>
<organism evidence="2 3">
    <name type="scientific">Mugilogobius chulae</name>
    <name type="common">yellowstripe goby</name>
    <dbReference type="NCBI Taxonomy" id="88201"/>
    <lineage>
        <taxon>Eukaryota</taxon>
        <taxon>Metazoa</taxon>
        <taxon>Chordata</taxon>
        <taxon>Craniata</taxon>
        <taxon>Vertebrata</taxon>
        <taxon>Euteleostomi</taxon>
        <taxon>Actinopterygii</taxon>
        <taxon>Neopterygii</taxon>
        <taxon>Teleostei</taxon>
        <taxon>Neoteleostei</taxon>
        <taxon>Acanthomorphata</taxon>
        <taxon>Gobiaria</taxon>
        <taxon>Gobiiformes</taxon>
        <taxon>Gobioidei</taxon>
        <taxon>Gobiidae</taxon>
        <taxon>Gobionellinae</taxon>
        <taxon>Mugilogobius</taxon>
    </lineage>
</organism>
<dbReference type="InterPro" id="IPR004244">
    <property type="entry name" value="Transposase_22"/>
</dbReference>